<proteinExistence type="predicted"/>
<evidence type="ECO:0000313" key="1">
    <source>
        <dbReference type="EMBL" id="PAA60020.1"/>
    </source>
</evidence>
<name>A0A267EER8_9PLAT</name>
<comment type="caution">
    <text evidence="1">The sequence shown here is derived from an EMBL/GenBank/DDBJ whole genome shotgun (WGS) entry which is preliminary data.</text>
</comment>
<sequence length="119" mass="13934">MMADRNSDSATPSPVPRGHREIVRKLIEARGTQLDHIMYSLKHYLRRISMMRLDRRLPQRTQVIAAKRALKQGYNRVEAMAVVRTIAEDLRRDWAGNGGPVYRQLLVDEVKWLLDDFYN</sequence>
<gene>
    <name evidence="1" type="ORF">BOX15_Mlig026206g1</name>
</gene>
<evidence type="ECO:0000313" key="2">
    <source>
        <dbReference type="Proteomes" id="UP000215902"/>
    </source>
</evidence>
<protein>
    <submittedName>
        <fullName evidence="1">Uncharacterized protein</fullName>
    </submittedName>
</protein>
<keyword evidence="2" id="KW-1185">Reference proteome</keyword>
<dbReference type="EMBL" id="NIVC01002203">
    <property type="protein sequence ID" value="PAA60020.1"/>
    <property type="molecule type" value="Genomic_DNA"/>
</dbReference>
<organism evidence="1 2">
    <name type="scientific">Macrostomum lignano</name>
    <dbReference type="NCBI Taxonomy" id="282301"/>
    <lineage>
        <taxon>Eukaryota</taxon>
        <taxon>Metazoa</taxon>
        <taxon>Spiralia</taxon>
        <taxon>Lophotrochozoa</taxon>
        <taxon>Platyhelminthes</taxon>
        <taxon>Rhabditophora</taxon>
        <taxon>Macrostomorpha</taxon>
        <taxon>Macrostomida</taxon>
        <taxon>Macrostomidae</taxon>
        <taxon>Macrostomum</taxon>
    </lineage>
</organism>
<accession>A0A267EER8</accession>
<dbReference type="AlphaFoldDB" id="A0A267EER8"/>
<dbReference type="Proteomes" id="UP000215902">
    <property type="component" value="Unassembled WGS sequence"/>
</dbReference>
<reference evidence="1 2" key="1">
    <citation type="submission" date="2017-06" db="EMBL/GenBank/DDBJ databases">
        <title>A platform for efficient transgenesis in Macrostomum lignano, a flatworm model organism for stem cell research.</title>
        <authorList>
            <person name="Berezikov E."/>
        </authorList>
    </citation>
    <scope>NUCLEOTIDE SEQUENCE [LARGE SCALE GENOMIC DNA]</scope>
    <source>
        <strain evidence="1">DV1</strain>
        <tissue evidence="1">Whole organism</tissue>
    </source>
</reference>